<dbReference type="SUPFAM" id="SSF48452">
    <property type="entry name" value="TPR-like"/>
    <property type="match status" value="1"/>
</dbReference>
<dbReference type="Gene3D" id="3.40.50.11380">
    <property type="match status" value="1"/>
</dbReference>
<dbReference type="Proteomes" id="UP001515480">
    <property type="component" value="Unassembled WGS sequence"/>
</dbReference>
<evidence type="ECO:0000313" key="8">
    <source>
        <dbReference type="EMBL" id="KAL1520161.1"/>
    </source>
</evidence>
<comment type="caution">
    <text evidence="8">The sequence shown here is derived from an EMBL/GenBank/DDBJ whole genome shotgun (WGS) entry which is preliminary data.</text>
</comment>
<dbReference type="PANTHER" id="PTHR44998:SF1">
    <property type="entry name" value="UDP-N-ACETYLGLUCOSAMINE--PEPTIDE N-ACETYLGLUCOSAMINYLTRANSFERASE 110 KDA SUBUNIT"/>
    <property type="match status" value="1"/>
</dbReference>
<feature type="domain" description="O-GlcNAc transferase C-terminal" evidence="7">
    <location>
        <begin position="522"/>
        <end position="665"/>
    </location>
</feature>
<keyword evidence="9" id="KW-1185">Reference proteome</keyword>
<protein>
    <recommendedName>
        <fullName evidence="7">O-GlcNAc transferase C-terminal domain-containing protein</fullName>
    </recommendedName>
</protein>
<proteinExistence type="predicted"/>
<feature type="domain" description="O-GlcNAc transferase C-terminal" evidence="7">
    <location>
        <begin position="329"/>
        <end position="506"/>
    </location>
</feature>
<dbReference type="PANTHER" id="PTHR44998">
    <property type="match status" value="1"/>
</dbReference>
<dbReference type="AlphaFoldDB" id="A0AB34JEE8"/>
<organism evidence="8 9">
    <name type="scientific">Prymnesium parvum</name>
    <name type="common">Toxic golden alga</name>
    <dbReference type="NCBI Taxonomy" id="97485"/>
    <lineage>
        <taxon>Eukaryota</taxon>
        <taxon>Haptista</taxon>
        <taxon>Haptophyta</taxon>
        <taxon>Prymnesiophyceae</taxon>
        <taxon>Prymnesiales</taxon>
        <taxon>Prymnesiaceae</taxon>
        <taxon>Prymnesium</taxon>
    </lineage>
</organism>
<evidence type="ECO:0000259" key="7">
    <source>
        <dbReference type="Pfam" id="PF13844"/>
    </source>
</evidence>
<dbReference type="Gene3D" id="1.25.40.10">
    <property type="entry name" value="Tetratricopeptide repeat domain"/>
    <property type="match status" value="1"/>
</dbReference>
<evidence type="ECO:0000256" key="4">
    <source>
        <dbReference type="ARBA" id="ARBA00022803"/>
    </source>
</evidence>
<dbReference type="Gene3D" id="3.40.50.2000">
    <property type="entry name" value="Glycogen Phosphorylase B"/>
    <property type="match status" value="1"/>
</dbReference>
<keyword evidence="5" id="KW-0472">Membrane</keyword>
<dbReference type="InterPro" id="IPR029489">
    <property type="entry name" value="OGT/SEC/SPY_C"/>
</dbReference>
<accession>A0AB34JEE8</accession>
<dbReference type="InterPro" id="IPR011990">
    <property type="entry name" value="TPR-like_helical_dom_sf"/>
</dbReference>
<dbReference type="Pfam" id="PF13844">
    <property type="entry name" value="Glyco_transf_41"/>
    <property type="match status" value="2"/>
</dbReference>
<keyword evidence="5" id="KW-1133">Transmembrane helix</keyword>
<feature type="transmembrane region" description="Helical" evidence="5">
    <location>
        <begin position="537"/>
        <end position="563"/>
    </location>
</feature>
<reference evidence="8 9" key="1">
    <citation type="journal article" date="2024" name="Science">
        <title>Giant polyketide synthase enzymes in the biosynthesis of giant marine polyether toxins.</title>
        <authorList>
            <person name="Fallon T.R."/>
            <person name="Shende V.V."/>
            <person name="Wierzbicki I.H."/>
            <person name="Pendleton A.L."/>
            <person name="Watervoot N.F."/>
            <person name="Auber R.P."/>
            <person name="Gonzalez D.J."/>
            <person name="Wisecaver J.H."/>
            <person name="Moore B.S."/>
        </authorList>
    </citation>
    <scope>NUCLEOTIDE SEQUENCE [LARGE SCALE GENOMIC DNA]</scope>
    <source>
        <strain evidence="8 9">12B1</strain>
    </source>
</reference>
<keyword evidence="4" id="KW-0802">TPR repeat</keyword>
<keyword evidence="3" id="KW-0677">Repeat</keyword>
<evidence type="ECO:0000256" key="2">
    <source>
        <dbReference type="ARBA" id="ARBA00022679"/>
    </source>
</evidence>
<feature type="signal peptide" evidence="6">
    <location>
        <begin position="1"/>
        <end position="19"/>
    </location>
</feature>
<keyword evidence="6" id="KW-0732">Signal</keyword>
<evidence type="ECO:0000256" key="1">
    <source>
        <dbReference type="ARBA" id="ARBA00004922"/>
    </source>
</evidence>
<evidence type="ECO:0000256" key="3">
    <source>
        <dbReference type="ARBA" id="ARBA00022737"/>
    </source>
</evidence>
<evidence type="ECO:0000256" key="6">
    <source>
        <dbReference type="SAM" id="SignalP"/>
    </source>
</evidence>
<comment type="pathway">
    <text evidence="1">Protein modification; protein glycosylation.</text>
</comment>
<dbReference type="EMBL" id="JBGBPQ010000009">
    <property type="protein sequence ID" value="KAL1520161.1"/>
    <property type="molecule type" value="Genomic_DNA"/>
</dbReference>
<keyword evidence="2" id="KW-0808">Transferase</keyword>
<evidence type="ECO:0000256" key="5">
    <source>
        <dbReference type="SAM" id="Phobius"/>
    </source>
</evidence>
<keyword evidence="5" id="KW-0812">Transmembrane</keyword>
<dbReference type="Pfam" id="PF14559">
    <property type="entry name" value="TPR_19"/>
    <property type="match status" value="1"/>
</dbReference>
<sequence>MARWATAALAATLVGLASPQNVPREHERMAHASYQRGRELFEADRLEEAFPFFKKASEWAPHFPEPFVAMSQALSRLGRPDEARRMMGEADKRLRSPPLSSHSLTSAARAAVHAVRSSSAPPHTKAVVARTLASFVESGALIDELERSAERQDAHNARVHRQQLVEAERLLRQLLASPLEMRYWWQLGLNAFNERREFTTAALALEVIVRFAPARMVNVSYYLLYHSWQQLCDWRQYDSRLRTLRMRLEEAAAGKGEHSRDGVEAPYILLVSRLMDTDPWLVMQACIARSQSFGRMAAHAAKLAATPSQQGEAPPPPPHSVRFGAPSRHLREGQLLVGYLSNLPAGHVTYDLVGSMLRFHSDRWLRPVWYTGSFDAAQVRAGSMDGGGLKHGASNVRLILHDESADAVAQQLRADKVGVLIDLDGWVGDAPPRQLMARRPSPVQSHWLGWAGTLLRPSAGTTGDAAMHYIVSDRTVSPPHHRGRYSEAMVVMPLCYQLNDHRQLYPPRPTLVLRRKRHFTLSNFNQLMKVGPDIFDVWAGAMLGAPFAIIFLLTGVTSARLGYPSAARNLGRELGFRGVHQIRLLRAGALRKPEHLLRVAECDLALDTLSYNSHTTGSDALWAGVPLVTLSGGNFPSRVAQSLTVNTGQPETVAFSFRGYEDAVTYSMKSSLSTSSRAFTPARSAAASITPRFTSRKQARSQEVAEESASFGSFRISFHANGSLRR</sequence>
<gene>
    <name evidence="8" type="ORF">AB1Y20_023631</name>
</gene>
<feature type="chain" id="PRO_5044311285" description="O-GlcNAc transferase C-terminal domain-containing protein" evidence="6">
    <location>
        <begin position="20"/>
        <end position="726"/>
    </location>
</feature>
<evidence type="ECO:0000313" key="9">
    <source>
        <dbReference type="Proteomes" id="UP001515480"/>
    </source>
</evidence>
<name>A0AB34JEE8_PRYPA</name>
<dbReference type="GO" id="GO:0016740">
    <property type="term" value="F:transferase activity"/>
    <property type="evidence" value="ECO:0007669"/>
    <property type="project" value="UniProtKB-KW"/>
</dbReference>